<dbReference type="InterPro" id="IPR036865">
    <property type="entry name" value="CRAL-TRIO_dom_sf"/>
</dbReference>
<dbReference type="Pfam" id="PF00650">
    <property type="entry name" value="CRAL_TRIO"/>
    <property type="match status" value="1"/>
</dbReference>
<feature type="domain" description="CRAL-TRIO" evidence="2">
    <location>
        <begin position="79"/>
        <end position="236"/>
    </location>
</feature>
<dbReference type="Gene3D" id="3.40.525.10">
    <property type="entry name" value="CRAL-TRIO lipid binding domain"/>
    <property type="match status" value="1"/>
</dbReference>
<dbReference type="Pfam" id="PF00635">
    <property type="entry name" value="Motile_Sperm"/>
    <property type="match status" value="1"/>
</dbReference>
<evidence type="ECO:0000259" key="3">
    <source>
        <dbReference type="PROSITE" id="PS50202"/>
    </source>
</evidence>
<evidence type="ECO:0000313" key="5">
    <source>
        <dbReference type="Proteomes" id="UP000792457"/>
    </source>
</evidence>
<dbReference type="EMBL" id="KZ308360">
    <property type="protein sequence ID" value="KAG8228141.1"/>
    <property type="molecule type" value="Genomic_DNA"/>
</dbReference>
<dbReference type="AlphaFoldDB" id="A0A8K0NZT1"/>
<dbReference type="SUPFAM" id="SSF49354">
    <property type="entry name" value="PapD-like"/>
    <property type="match status" value="1"/>
</dbReference>
<dbReference type="InterPro" id="IPR008962">
    <property type="entry name" value="PapD-like_sf"/>
</dbReference>
<protein>
    <recommendedName>
        <fullName evidence="6">Motile sperm domain-containing protein 2</fullName>
    </recommendedName>
</protein>
<name>A0A8K0NZT1_LADFU</name>
<feature type="region of interest" description="Disordered" evidence="1">
    <location>
        <begin position="258"/>
        <end position="283"/>
    </location>
</feature>
<organism evidence="4 5">
    <name type="scientific">Ladona fulva</name>
    <name type="common">Scarce chaser dragonfly</name>
    <name type="synonym">Libellula fulva</name>
    <dbReference type="NCBI Taxonomy" id="123851"/>
    <lineage>
        <taxon>Eukaryota</taxon>
        <taxon>Metazoa</taxon>
        <taxon>Ecdysozoa</taxon>
        <taxon>Arthropoda</taxon>
        <taxon>Hexapoda</taxon>
        <taxon>Insecta</taxon>
        <taxon>Pterygota</taxon>
        <taxon>Palaeoptera</taxon>
        <taxon>Odonata</taxon>
        <taxon>Epiprocta</taxon>
        <taxon>Anisoptera</taxon>
        <taxon>Libelluloidea</taxon>
        <taxon>Libellulidae</taxon>
        <taxon>Ladona</taxon>
    </lineage>
</organism>
<dbReference type="InterPro" id="IPR013783">
    <property type="entry name" value="Ig-like_fold"/>
</dbReference>
<dbReference type="SUPFAM" id="SSF52087">
    <property type="entry name" value="CRAL/TRIO domain"/>
    <property type="match status" value="1"/>
</dbReference>
<dbReference type="PROSITE" id="PS50202">
    <property type="entry name" value="MSP"/>
    <property type="match status" value="1"/>
</dbReference>
<proteinExistence type="predicted"/>
<reference evidence="4" key="1">
    <citation type="submission" date="2013-04" db="EMBL/GenBank/DDBJ databases">
        <authorList>
            <person name="Qu J."/>
            <person name="Murali S.C."/>
            <person name="Bandaranaike D."/>
            <person name="Bellair M."/>
            <person name="Blankenburg K."/>
            <person name="Chao H."/>
            <person name="Dinh H."/>
            <person name="Doddapaneni H."/>
            <person name="Downs B."/>
            <person name="Dugan-Rocha S."/>
            <person name="Elkadiri S."/>
            <person name="Gnanaolivu R.D."/>
            <person name="Hernandez B."/>
            <person name="Javaid M."/>
            <person name="Jayaseelan J.C."/>
            <person name="Lee S."/>
            <person name="Li M."/>
            <person name="Ming W."/>
            <person name="Munidasa M."/>
            <person name="Muniz J."/>
            <person name="Nguyen L."/>
            <person name="Ongeri F."/>
            <person name="Osuji N."/>
            <person name="Pu L.-L."/>
            <person name="Puazo M."/>
            <person name="Qu C."/>
            <person name="Quiroz J."/>
            <person name="Raj R."/>
            <person name="Weissenberger G."/>
            <person name="Xin Y."/>
            <person name="Zou X."/>
            <person name="Han Y."/>
            <person name="Richards S."/>
            <person name="Worley K."/>
            <person name="Muzny D."/>
            <person name="Gibbs R."/>
        </authorList>
    </citation>
    <scope>NUCLEOTIDE SEQUENCE</scope>
    <source>
        <strain evidence="4">Sampled in the wild</strain>
    </source>
</reference>
<dbReference type="InterPro" id="IPR001251">
    <property type="entry name" value="CRAL-TRIO_dom"/>
</dbReference>
<evidence type="ECO:0000256" key="1">
    <source>
        <dbReference type="SAM" id="MobiDB-lite"/>
    </source>
</evidence>
<dbReference type="OrthoDB" id="75724at2759"/>
<comment type="caution">
    <text evidence="4">The sequence shown here is derived from an EMBL/GenBank/DDBJ whole genome shotgun (WGS) entry which is preliminary data.</text>
</comment>
<sequence>MEPTPQQIQELRNKFLQKLDQQTPESGGVHPNDLAKIKNGDAWLKRFLMHNDCEMKESLDMLWEAVDWRNKVGANDITESTINRGFLEGGVLFVRGKDKDGKPLLILKVKKHTKSHGDPEGLKKYVIYWFERLERLTKGDQITLFFDMADAGLSNLDMELIKYLIGMFKTNYPYFLNFILVFEMPWVMNAAFKIIKSMLPAKGVERLRVVTKSSLKEYVDADNALKCWGGRDDYEFVFESEQIAPVKSRGEEARKKVTFAENSHDPGGDSRIESKSSDSGYSGTTLGSISPNDFLHFVNDGNTLSGNITLTNVSDGSISFKVTELKESQDKFHKEIRRTRRLLWGKVKTTTPDKFRVRPSTGILTAGASVTISIILQHGYQIPAYSRDKFLVMCLPIESSSMDTQEIAELWKIK</sequence>
<evidence type="ECO:0000313" key="4">
    <source>
        <dbReference type="EMBL" id="KAG8228141.1"/>
    </source>
</evidence>
<dbReference type="InterPro" id="IPR036273">
    <property type="entry name" value="CRAL/TRIO_N_dom_sf"/>
</dbReference>
<dbReference type="Gene3D" id="2.60.40.10">
    <property type="entry name" value="Immunoglobulins"/>
    <property type="match status" value="1"/>
</dbReference>
<evidence type="ECO:0000259" key="2">
    <source>
        <dbReference type="PROSITE" id="PS50191"/>
    </source>
</evidence>
<dbReference type="CDD" id="cd00170">
    <property type="entry name" value="SEC14"/>
    <property type="match status" value="1"/>
</dbReference>
<dbReference type="PROSITE" id="PS50191">
    <property type="entry name" value="CRAL_TRIO"/>
    <property type="match status" value="1"/>
</dbReference>
<dbReference type="InterPro" id="IPR053012">
    <property type="entry name" value="ER-organelle_contact"/>
</dbReference>
<accession>A0A8K0NZT1</accession>
<dbReference type="PANTHER" id="PTHR46384">
    <property type="entry name" value="MOTILE SPERM DOMAIN-CONTAINING PROTEIN 2"/>
    <property type="match status" value="1"/>
</dbReference>
<dbReference type="InterPro" id="IPR000535">
    <property type="entry name" value="MSP_dom"/>
</dbReference>
<dbReference type="GO" id="GO:0140284">
    <property type="term" value="C:endoplasmic reticulum-endosome membrane contact site"/>
    <property type="evidence" value="ECO:0007669"/>
    <property type="project" value="TreeGrafter"/>
</dbReference>
<evidence type="ECO:0008006" key="6">
    <source>
        <dbReference type="Google" id="ProtNLM"/>
    </source>
</evidence>
<dbReference type="PANTHER" id="PTHR46384:SF1">
    <property type="entry name" value="MOTILE SPERM DOMAIN-CONTAINING PROTEIN 2"/>
    <property type="match status" value="1"/>
</dbReference>
<keyword evidence="5" id="KW-1185">Reference proteome</keyword>
<gene>
    <name evidence="4" type="ORF">J437_LFUL002796</name>
</gene>
<feature type="domain" description="MSP" evidence="3">
    <location>
        <begin position="286"/>
        <end position="414"/>
    </location>
</feature>
<dbReference type="GO" id="GO:0012505">
    <property type="term" value="C:endomembrane system"/>
    <property type="evidence" value="ECO:0007669"/>
    <property type="project" value="TreeGrafter"/>
</dbReference>
<dbReference type="Proteomes" id="UP000792457">
    <property type="component" value="Unassembled WGS sequence"/>
</dbReference>
<reference evidence="4" key="2">
    <citation type="submission" date="2017-10" db="EMBL/GenBank/DDBJ databases">
        <title>Ladona fulva Genome sequencing and assembly.</title>
        <authorList>
            <person name="Murali S."/>
            <person name="Richards S."/>
            <person name="Bandaranaike D."/>
            <person name="Bellair M."/>
            <person name="Blankenburg K."/>
            <person name="Chao H."/>
            <person name="Dinh H."/>
            <person name="Doddapaneni H."/>
            <person name="Dugan-Rocha S."/>
            <person name="Elkadiri S."/>
            <person name="Gnanaolivu R."/>
            <person name="Hernandez B."/>
            <person name="Skinner E."/>
            <person name="Javaid M."/>
            <person name="Lee S."/>
            <person name="Li M."/>
            <person name="Ming W."/>
            <person name="Munidasa M."/>
            <person name="Muniz J."/>
            <person name="Nguyen L."/>
            <person name="Hughes D."/>
            <person name="Osuji N."/>
            <person name="Pu L.-L."/>
            <person name="Puazo M."/>
            <person name="Qu C."/>
            <person name="Quiroz J."/>
            <person name="Raj R."/>
            <person name="Weissenberger G."/>
            <person name="Xin Y."/>
            <person name="Zou X."/>
            <person name="Han Y."/>
            <person name="Worley K."/>
            <person name="Muzny D."/>
            <person name="Gibbs R."/>
        </authorList>
    </citation>
    <scope>NUCLEOTIDE SEQUENCE</scope>
    <source>
        <strain evidence="4">Sampled in the wild</strain>
    </source>
</reference>
<dbReference type="SUPFAM" id="SSF46938">
    <property type="entry name" value="CRAL/TRIO N-terminal domain"/>
    <property type="match status" value="1"/>
</dbReference>
<dbReference type="SMART" id="SM00516">
    <property type="entry name" value="SEC14"/>
    <property type="match status" value="1"/>
</dbReference>
<feature type="compositionally biased region" description="Basic and acidic residues" evidence="1">
    <location>
        <begin position="262"/>
        <end position="276"/>
    </location>
</feature>